<dbReference type="InterPro" id="IPR016024">
    <property type="entry name" value="ARM-type_fold"/>
</dbReference>
<reference evidence="1" key="1">
    <citation type="submission" date="2006-10" db="EMBL/GenBank/DDBJ databases">
        <authorList>
            <person name="Amadeo P."/>
            <person name="Zhao Q."/>
            <person name="Wortman J."/>
            <person name="Fraser-Liggett C."/>
            <person name="Carlton J."/>
        </authorList>
    </citation>
    <scope>NUCLEOTIDE SEQUENCE</scope>
    <source>
        <strain evidence="1">G3</strain>
    </source>
</reference>
<evidence type="ECO:0000313" key="1">
    <source>
        <dbReference type="EMBL" id="EAY11472.1"/>
    </source>
</evidence>
<reference evidence="1" key="2">
    <citation type="journal article" date="2007" name="Science">
        <title>Draft genome sequence of the sexually transmitted pathogen Trichomonas vaginalis.</title>
        <authorList>
            <person name="Carlton J.M."/>
            <person name="Hirt R.P."/>
            <person name="Silva J.C."/>
            <person name="Delcher A.L."/>
            <person name="Schatz M."/>
            <person name="Zhao Q."/>
            <person name="Wortman J.R."/>
            <person name="Bidwell S.L."/>
            <person name="Alsmark U.C.M."/>
            <person name="Besteiro S."/>
            <person name="Sicheritz-Ponten T."/>
            <person name="Noel C.J."/>
            <person name="Dacks J.B."/>
            <person name="Foster P.G."/>
            <person name="Simillion C."/>
            <person name="Van de Peer Y."/>
            <person name="Miranda-Saavedra D."/>
            <person name="Barton G.J."/>
            <person name="Westrop G.D."/>
            <person name="Mueller S."/>
            <person name="Dessi D."/>
            <person name="Fiori P.L."/>
            <person name="Ren Q."/>
            <person name="Paulsen I."/>
            <person name="Zhang H."/>
            <person name="Bastida-Corcuera F.D."/>
            <person name="Simoes-Barbosa A."/>
            <person name="Brown M.T."/>
            <person name="Hayes R.D."/>
            <person name="Mukherjee M."/>
            <person name="Okumura C.Y."/>
            <person name="Schneider R."/>
            <person name="Smith A.J."/>
            <person name="Vanacova S."/>
            <person name="Villalvazo M."/>
            <person name="Haas B.J."/>
            <person name="Pertea M."/>
            <person name="Feldblyum T.V."/>
            <person name="Utterback T.R."/>
            <person name="Shu C.L."/>
            <person name="Osoegawa K."/>
            <person name="de Jong P.J."/>
            <person name="Hrdy I."/>
            <person name="Horvathova L."/>
            <person name="Zubacova Z."/>
            <person name="Dolezal P."/>
            <person name="Malik S.B."/>
            <person name="Logsdon J.M. Jr."/>
            <person name="Henze K."/>
            <person name="Gupta A."/>
            <person name="Wang C.C."/>
            <person name="Dunne R.L."/>
            <person name="Upcroft J.A."/>
            <person name="Upcroft P."/>
            <person name="White O."/>
            <person name="Salzberg S.L."/>
            <person name="Tang P."/>
            <person name="Chiu C.-H."/>
            <person name="Lee Y.-S."/>
            <person name="Embley T.M."/>
            <person name="Coombs G.H."/>
            <person name="Mottram J.C."/>
            <person name="Tachezy J."/>
            <person name="Fraser-Liggett C.M."/>
            <person name="Johnson P.J."/>
        </authorList>
    </citation>
    <scope>NUCLEOTIDE SEQUENCE [LARGE SCALE GENOMIC DNA]</scope>
    <source>
        <strain evidence="1">G3</strain>
    </source>
</reference>
<dbReference type="VEuPathDB" id="TrichDB:TVAG_248390"/>
<proteinExistence type="predicted"/>
<evidence type="ECO:0000313" key="2">
    <source>
        <dbReference type="Proteomes" id="UP000001542"/>
    </source>
</evidence>
<dbReference type="Gene3D" id="1.25.10.10">
    <property type="entry name" value="Leucine-rich Repeat Variant"/>
    <property type="match status" value="1"/>
</dbReference>
<accession>A2E775</accession>
<dbReference type="InterPro" id="IPR011989">
    <property type="entry name" value="ARM-like"/>
</dbReference>
<sequence>MQTALRELRIIIDYEPVIFNHSQFHQLIDIAIHTESEVIHTLVMYILDKITEYQQDLLNRLVPLDFLSLFFEQLPNKNLLIVMIDFIPVLKGLPEYLAEYGIFQLLEKYVAEPIPEITKECLTVIKRLAKFNYTDISYIEILCNYISIEDINSSLLVSALDTISAICEVNSQARAIILKNFLTPELLSSEKYFKHIIAIYISCFLTDFDQTMSLITPESILPFLSFENENKVKGTIYFFYRISKTQLGADLIWNNTEIFHSLIQTLLQPNLKFKIIQNAFKAFTQSVIRAQANIDPKIFLENDIFSTICEMTQTSHRSQLKQNLNCILKILEFTKTTDTSVFEELANSETLFTLLDDTNNSKEEQINELVNQIYAIVEED</sequence>
<dbReference type="VEuPathDB" id="TrichDB:TVAGG3_0283940"/>
<dbReference type="InParanoid" id="A2E775"/>
<dbReference type="EMBL" id="DS113318">
    <property type="protein sequence ID" value="EAY11472.1"/>
    <property type="molecule type" value="Genomic_DNA"/>
</dbReference>
<dbReference type="RefSeq" id="XP_001323695.1">
    <property type="nucleotide sequence ID" value="XM_001323660.1"/>
</dbReference>
<organism evidence="1 2">
    <name type="scientific">Trichomonas vaginalis (strain ATCC PRA-98 / G3)</name>
    <dbReference type="NCBI Taxonomy" id="412133"/>
    <lineage>
        <taxon>Eukaryota</taxon>
        <taxon>Metamonada</taxon>
        <taxon>Parabasalia</taxon>
        <taxon>Trichomonadida</taxon>
        <taxon>Trichomonadidae</taxon>
        <taxon>Trichomonas</taxon>
    </lineage>
</organism>
<dbReference type="AlphaFoldDB" id="A2E775"/>
<gene>
    <name evidence="1" type="ORF">TVAG_248390</name>
</gene>
<dbReference type="SUPFAM" id="SSF48371">
    <property type="entry name" value="ARM repeat"/>
    <property type="match status" value="1"/>
</dbReference>
<keyword evidence="2" id="KW-1185">Reference proteome</keyword>
<dbReference type="SMR" id="A2E775"/>
<dbReference type="KEGG" id="tva:4769426"/>
<dbReference type="Proteomes" id="UP000001542">
    <property type="component" value="Unassembled WGS sequence"/>
</dbReference>
<protein>
    <submittedName>
        <fullName evidence="1">Uncharacterized protein</fullName>
    </submittedName>
</protein>
<name>A2E775_TRIV3</name>